<dbReference type="AlphaFoldDB" id="A0A226EW59"/>
<keyword evidence="8" id="KW-1185">Reference proteome</keyword>
<keyword evidence="4" id="KW-0067">ATP-binding</keyword>
<dbReference type="PANTHER" id="PTHR47960">
    <property type="entry name" value="DEAD-BOX ATP-DEPENDENT RNA HELICASE 50"/>
    <property type="match status" value="1"/>
</dbReference>
<dbReference type="InterPro" id="IPR011545">
    <property type="entry name" value="DEAD/DEAH_box_helicase_dom"/>
</dbReference>
<evidence type="ECO:0000256" key="1">
    <source>
        <dbReference type="ARBA" id="ARBA00022741"/>
    </source>
</evidence>
<feature type="domain" description="Helicase ATP-binding" evidence="5">
    <location>
        <begin position="227"/>
        <end position="411"/>
    </location>
</feature>
<dbReference type="OMA" id="SFVRRAW"/>
<dbReference type="OrthoDB" id="10256233at2759"/>
<dbReference type="SMART" id="SM00490">
    <property type="entry name" value="HELICc"/>
    <property type="match status" value="1"/>
</dbReference>
<keyword evidence="2" id="KW-0378">Hydrolase</keyword>
<dbReference type="CDD" id="cd18787">
    <property type="entry name" value="SF2_C_DEAD"/>
    <property type="match status" value="1"/>
</dbReference>
<proteinExistence type="predicted"/>
<dbReference type="PROSITE" id="PS51192">
    <property type="entry name" value="HELICASE_ATP_BIND_1"/>
    <property type="match status" value="1"/>
</dbReference>
<dbReference type="SUPFAM" id="SSF52540">
    <property type="entry name" value="P-loop containing nucleoside triphosphate hydrolases"/>
    <property type="match status" value="1"/>
</dbReference>
<dbReference type="GO" id="GO:0016787">
    <property type="term" value="F:hydrolase activity"/>
    <property type="evidence" value="ECO:0007669"/>
    <property type="project" value="UniProtKB-KW"/>
</dbReference>
<dbReference type="InterPro" id="IPR001650">
    <property type="entry name" value="Helicase_C-like"/>
</dbReference>
<name>A0A226EW59_FOLCA</name>
<gene>
    <name evidence="7" type="ORF">Fcan01_05257</name>
</gene>
<dbReference type="InterPro" id="IPR027417">
    <property type="entry name" value="P-loop_NTPase"/>
</dbReference>
<dbReference type="EMBL" id="LNIX01000002">
    <property type="protein sequence ID" value="OXA60856.1"/>
    <property type="molecule type" value="Genomic_DNA"/>
</dbReference>
<comment type="caution">
    <text evidence="7">The sequence shown here is derived from an EMBL/GenBank/DDBJ whole genome shotgun (WGS) entry which is preliminary data.</text>
</comment>
<evidence type="ECO:0000256" key="2">
    <source>
        <dbReference type="ARBA" id="ARBA00022801"/>
    </source>
</evidence>
<sequence length="612" mass="68793">MVSKIVFTKYLTLHNSHFPVCTFHCSSIWDSINRSSTSYNSLCNRRDAASALSSSFCGSILVDLSRRGLHSVPQLVYKGPEENVAEDPTPRADDHVITVPVHLKNRLERKMIKESTRGHQRMKIVEKSRAGNSSKAIINCKLPIFNYYLGQSYARGEEIPLASKNWHHRKAAGDWFRIKPVVKPAAFGFSTTVKDTTFEDLGIKAEIVTRLHDNKALKPTLVQELAIPQIMKGSHNLITAETGCGKTLAYMIPLIQQILVEKKRRLRRGANQPLAIILVPSHELASQIFYVATKLSYGLGVNVKLLQHGNLGSKIATPASDVIDLLISTIHVVSTLKSAGVYGINKVHHVVLDEADTLLDDSFSPDVINFLRSFNFYPGQHHVTQLSLVSATLPKTVESTVAELVPEESMNRISTPNIHCVMSHVPQNFLRLRKSQKPEKLLEIVKIDLETENPLIIFCNTTKTCDWLRIMLTDNNIPCIAVHGETRPMHRKGLMDKYQNGNVNIMICTDLGSRGINTIRTRHVLNYDFPMFTADYIHRCGRTGRVGSTGKCKVTNFIARRFEFQVVQEIERSVRQDVSLSKVDANIKRLLNARYGMHKPITGNDDDEDDDE</sequence>
<dbReference type="Pfam" id="PF00270">
    <property type="entry name" value="DEAD"/>
    <property type="match status" value="1"/>
</dbReference>
<evidence type="ECO:0000256" key="4">
    <source>
        <dbReference type="ARBA" id="ARBA00022840"/>
    </source>
</evidence>
<evidence type="ECO:0000313" key="7">
    <source>
        <dbReference type="EMBL" id="OXA60856.1"/>
    </source>
</evidence>
<organism evidence="7 8">
    <name type="scientific">Folsomia candida</name>
    <name type="common">Springtail</name>
    <dbReference type="NCBI Taxonomy" id="158441"/>
    <lineage>
        <taxon>Eukaryota</taxon>
        <taxon>Metazoa</taxon>
        <taxon>Ecdysozoa</taxon>
        <taxon>Arthropoda</taxon>
        <taxon>Hexapoda</taxon>
        <taxon>Collembola</taxon>
        <taxon>Entomobryomorpha</taxon>
        <taxon>Isotomoidea</taxon>
        <taxon>Isotomidae</taxon>
        <taxon>Proisotominae</taxon>
        <taxon>Folsomia</taxon>
    </lineage>
</organism>
<keyword evidence="3 7" id="KW-0347">Helicase</keyword>
<evidence type="ECO:0000259" key="6">
    <source>
        <dbReference type="PROSITE" id="PS51194"/>
    </source>
</evidence>
<dbReference type="GO" id="GO:0004386">
    <property type="term" value="F:helicase activity"/>
    <property type="evidence" value="ECO:0007669"/>
    <property type="project" value="UniProtKB-KW"/>
</dbReference>
<feature type="domain" description="Helicase C-terminal" evidence="6">
    <location>
        <begin position="441"/>
        <end position="591"/>
    </location>
</feature>
<dbReference type="GO" id="GO:0005524">
    <property type="term" value="F:ATP binding"/>
    <property type="evidence" value="ECO:0007669"/>
    <property type="project" value="UniProtKB-KW"/>
</dbReference>
<dbReference type="Proteomes" id="UP000198287">
    <property type="component" value="Unassembled WGS sequence"/>
</dbReference>
<dbReference type="InterPro" id="IPR014001">
    <property type="entry name" value="Helicase_ATP-bd"/>
</dbReference>
<dbReference type="Gene3D" id="3.40.50.300">
    <property type="entry name" value="P-loop containing nucleotide triphosphate hydrolases"/>
    <property type="match status" value="2"/>
</dbReference>
<dbReference type="GO" id="GO:0003676">
    <property type="term" value="F:nucleic acid binding"/>
    <property type="evidence" value="ECO:0007669"/>
    <property type="project" value="InterPro"/>
</dbReference>
<dbReference type="SMART" id="SM00487">
    <property type="entry name" value="DEXDc"/>
    <property type="match status" value="1"/>
</dbReference>
<evidence type="ECO:0000259" key="5">
    <source>
        <dbReference type="PROSITE" id="PS51192"/>
    </source>
</evidence>
<keyword evidence="1" id="KW-0547">Nucleotide-binding</keyword>
<evidence type="ECO:0000313" key="8">
    <source>
        <dbReference type="Proteomes" id="UP000198287"/>
    </source>
</evidence>
<protein>
    <submittedName>
        <fullName evidence="7">Putative ATP-dependent RNA helicase DDX28</fullName>
    </submittedName>
</protein>
<accession>A0A226EW59</accession>
<dbReference type="STRING" id="158441.A0A226EW59"/>
<reference evidence="7 8" key="1">
    <citation type="submission" date="2015-12" db="EMBL/GenBank/DDBJ databases">
        <title>The genome of Folsomia candida.</title>
        <authorList>
            <person name="Faddeeva A."/>
            <person name="Derks M.F."/>
            <person name="Anvar Y."/>
            <person name="Smit S."/>
            <person name="Van Straalen N."/>
            <person name="Roelofs D."/>
        </authorList>
    </citation>
    <scope>NUCLEOTIDE SEQUENCE [LARGE SCALE GENOMIC DNA]</scope>
    <source>
        <strain evidence="7 8">VU population</strain>
        <tissue evidence="7">Whole body</tissue>
    </source>
</reference>
<dbReference type="PROSITE" id="PS51194">
    <property type="entry name" value="HELICASE_CTER"/>
    <property type="match status" value="1"/>
</dbReference>
<dbReference type="Pfam" id="PF00271">
    <property type="entry name" value="Helicase_C"/>
    <property type="match status" value="1"/>
</dbReference>
<evidence type="ECO:0000256" key="3">
    <source>
        <dbReference type="ARBA" id="ARBA00022806"/>
    </source>
</evidence>